<evidence type="ECO:0008006" key="3">
    <source>
        <dbReference type="Google" id="ProtNLM"/>
    </source>
</evidence>
<dbReference type="RefSeq" id="WP_196272706.1">
    <property type="nucleotide sequence ID" value="NZ_JADQDO010000007.1"/>
</dbReference>
<name>A0A931BPP0_9HYPH</name>
<accession>A0A931BPP0</accession>
<protein>
    <recommendedName>
        <fullName evidence="3">DUF1983 domain-containing protein</fullName>
    </recommendedName>
</protein>
<proteinExistence type="predicted"/>
<evidence type="ECO:0000313" key="1">
    <source>
        <dbReference type="EMBL" id="MBF9234686.1"/>
    </source>
</evidence>
<dbReference type="AlphaFoldDB" id="A0A931BPP0"/>
<keyword evidence="2" id="KW-1185">Reference proteome</keyword>
<gene>
    <name evidence="1" type="ORF">I2H38_15025</name>
</gene>
<sequence length="313" mass="32634">MASNDITPLLDSQPPNLPFNVSRVTADGRPTQYLLDWENFTSDWFRSNIVKTDQRIDTVKAVADGASAAVTTETNARVAADAALAEQITTVSASVGKATASGQIYFGAMAGPAGSVAAYGVFLTAGDTYAGMQIIAESGGGASIGFAANDFRLTDSGTAQNVFNYTAGVFTFNVPVRVGTLDIATQAVTAPSVVSSGSVTALNSTAGGWFTLISASATGISGYAAIISADCQYRLASGTGTITGRYRLLKNGSTVLRSGNLFLFADFSPIFINKLDADMAGSNTYELQVTIATTGTVTFEFTDKSIMIDMRKR</sequence>
<comment type="caution">
    <text evidence="1">The sequence shown here is derived from an EMBL/GenBank/DDBJ whole genome shotgun (WGS) entry which is preliminary data.</text>
</comment>
<dbReference type="EMBL" id="JADQDO010000007">
    <property type="protein sequence ID" value="MBF9234686.1"/>
    <property type="molecule type" value="Genomic_DNA"/>
</dbReference>
<dbReference type="Proteomes" id="UP000599312">
    <property type="component" value="Unassembled WGS sequence"/>
</dbReference>
<reference evidence="1" key="1">
    <citation type="submission" date="2020-11" db="EMBL/GenBank/DDBJ databases">
        <authorList>
            <person name="Kim M.K."/>
        </authorList>
    </citation>
    <scope>NUCLEOTIDE SEQUENCE</scope>
    <source>
        <strain evidence="1">BT350</strain>
    </source>
</reference>
<evidence type="ECO:0000313" key="2">
    <source>
        <dbReference type="Proteomes" id="UP000599312"/>
    </source>
</evidence>
<organism evidence="1 2">
    <name type="scientific">Microvirga alba</name>
    <dbReference type="NCBI Taxonomy" id="2791025"/>
    <lineage>
        <taxon>Bacteria</taxon>
        <taxon>Pseudomonadati</taxon>
        <taxon>Pseudomonadota</taxon>
        <taxon>Alphaproteobacteria</taxon>
        <taxon>Hyphomicrobiales</taxon>
        <taxon>Methylobacteriaceae</taxon>
        <taxon>Microvirga</taxon>
    </lineage>
</organism>